<dbReference type="PROSITE" id="PS51083">
    <property type="entry name" value="ZF_HIT"/>
    <property type="match status" value="1"/>
</dbReference>
<dbReference type="CDD" id="cd23024">
    <property type="entry name" value="zf-HIT_ZNHIT2-3"/>
    <property type="match status" value="1"/>
</dbReference>
<evidence type="ECO:0000256" key="3">
    <source>
        <dbReference type="SAM" id="MobiDB-lite"/>
    </source>
</evidence>
<feature type="region of interest" description="Disordered" evidence="3">
    <location>
        <begin position="1"/>
        <end position="26"/>
    </location>
</feature>
<proteinExistence type="predicted"/>
<dbReference type="AlphaFoldDB" id="A0A8K0EZN5"/>
<evidence type="ECO:0000256" key="2">
    <source>
        <dbReference type="SAM" id="Coils"/>
    </source>
</evidence>
<name>A0A8K0EZN5_BRALA</name>
<dbReference type="PANTHER" id="PTHR15555">
    <property type="entry name" value="ZINC FINGER HIT DOMAIN CONTAINING PROTEIN 2 PROTEIN FON -RELATED"/>
    <property type="match status" value="1"/>
</dbReference>
<keyword evidence="1" id="KW-0479">Metal-binding</keyword>
<dbReference type="InterPro" id="IPR039646">
    <property type="entry name" value="ZNHIT2"/>
</dbReference>
<keyword evidence="2" id="KW-0175">Coiled coil</keyword>
<keyword evidence="1" id="KW-0863">Zinc-finger</keyword>
<keyword evidence="1" id="KW-0862">Zinc</keyword>
<keyword evidence="6" id="KW-1185">Reference proteome</keyword>
<feature type="region of interest" description="Disordered" evidence="3">
    <location>
        <begin position="400"/>
        <end position="432"/>
    </location>
</feature>
<dbReference type="SUPFAM" id="SSF144232">
    <property type="entry name" value="HIT/MYND zinc finger-like"/>
    <property type="match status" value="1"/>
</dbReference>
<feature type="compositionally biased region" description="Basic and acidic residues" evidence="3">
    <location>
        <begin position="420"/>
        <end position="432"/>
    </location>
</feature>
<protein>
    <submittedName>
        <fullName evidence="5">ZNHIT2 protein</fullName>
    </submittedName>
</protein>
<feature type="domain" description="HIT-type" evidence="4">
    <location>
        <begin position="37"/>
        <end position="70"/>
    </location>
</feature>
<dbReference type="PANTHER" id="PTHR15555:SF0">
    <property type="entry name" value="ZINC FINGER HIT DOMAIN-CONTAINING PROTEIN 2"/>
    <property type="match status" value="1"/>
</dbReference>
<reference evidence="5" key="1">
    <citation type="submission" date="2022-01" db="EMBL/GenBank/DDBJ databases">
        <authorList>
            <person name="Braso-Vives M."/>
        </authorList>
    </citation>
    <scope>NUCLEOTIDE SEQUENCE</scope>
</reference>
<dbReference type="EMBL" id="OV696691">
    <property type="protein sequence ID" value="CAH1268444.1"/>
    <property type="molecule type" value="Genomic_DNA"/>
</dbReference>
<dbReference type="Gene3D" id="3.30.60.190">
    <property type="match status" value="1"/>
</dbReference>
<sequence length="432" mass="48854">MHWKSNMAAPSSEEIRLEGSLPPPDQVFKSSEDPSLCKLCLKQYSRYTCPRCNVAYCSLSCYRSEKHVGCSEQFYKEHIIEELKQQRGSHEEKQKVLEMLKRLEDQEEEEEGEDTTDELTLEDRLQGLDLDRDAEAIWDQLTDQERAEFQSVVERGMLGDMLEMWTPWWSLSQKQASLIEEVGTAQDTVTEETESRTNASPPPPLLSKIPMLSSLLKGQPSESIKYNIVNILYCYAYVVRLHNGDHFTMPTQAAQEVLQLCPVFTENFSFCDVGEALHAAMARSNQDPSLANTPSFQSLVVKDVSCILIGPSKEDSLRFVQAALSDLHHLFSVARKKEGKDTSNGGQTEEGATSPELRQKLFLCKKKCEFLLAWCGAHGDQLTPLAMECSQEYASLSRELSQHEKTKSELEKAWGGSKPPRKEDKTLIQELS</sequence>
<accession>A0A8K0EZN5</accession>
<evidence type="ECO:0000259" key="4">
    <source>
        <dbReference type="PROSITE" id="PS51083"/>
    </source>
</evidence>
<evidence type="ECO:0000313" key="5">
    <source>
        <dbReference type="EMBL" id="CAH1268444.1"/>
    </source>
</evidence>
<dbReference type="GO" id="GO:0008270">
    <property type="term" value="F:zinc ion binding"/>
    <property type="evidence" value="ECO:0007669"/>
    <property type="project" value="UniProtKB-UniRule"/>
</dbReference>
<dbReference type="Proteomes" id="UP000838412">
    <property type="component" value="Chromosome 6"/>
</dbReference>
<dbReference type="OrthoDB" id="10005492at2759"/>
<evidence type="ECO:0000256" key="1">
    <source>
        <dbReference type="PROSITE-ProRule" id="PRU00453"/>
    </source>
</evidence>
<dbReference type="InterPro" id="IPR007529">
    <property type="entry name" value="Znf_HIT"/>
</dbReference>
<organism evidence="5 6">
    <name type="scientific">Branchiostoma lanceolatum</name>
    <name type="common">Common lancelet</name>
    <name type="synonym">Amphioxus lanceolatum</name>
    <dbReference type="NCBI Taxonomy" id="7740"/>
    <lineage>
        <taxon>Eukaryota</taxon>
        <taxon>Metazoa</taxon>
        <taxon>Chordata</taxon>
        <taxon>Cephalochordata</taxon>
        <taxon>Leptocardii</taxon>
        <taxon>Amphioxiformes</taxon>
        <taxon>Branchiostomatidae</taxon>
        <taxon>Branchiostoma</taxon>
    </lineage>
</organism>
<feature type="coiled-coil region" evidence="2">
    <location>
        <begin position="80"/>
        <end position="113"/>
    </location>
</feature>
<gene>
    <name evidence="5" type="primary">ZNHIT2</name>
    <name evidence="5" type="ORF">BLAG_LOCUS21378</name>
</gene>
<evidence type="ECO:0000313" key="6">
    <source>
        <dbReference type="Proteomes" id="UP000838412"/>
    </source>
</evidence>
<feature type="compositionally biased region" description="Basic and acidic residues" evidence="3">
    <location>
        <begin position="400"/>
        <end position="412"/>
    </location>
</feature>
<dbReference type="Pfam" id="PF04438">
    <property type="entry name" value="zf-HIT"/>
    <property type="match status" value="1"/>
</dbReference>